<feature type="compositionally biased region" description="Basic and acidic residues" evidence="1">
    <location>
        <begin position="41"/>
        <end position="71"/>
    </location>
</feature>
<keyword evidence="3" id="KW-1185">Reference proteome</keyword>
<evidence type="ECO:0000256" key="1">
    <source>
        <dbReference type="SAM" id="MobiDB-lite"/>
    </source>
</evidence>
<reference evidence="2" key="1">
    <citation type="submission" date="2018-07" db="EMBL/GenBank/DDBJ databases">
        <title>Complete genome sequence of Sphingomonas bisphenolicum strain AO1, a bisphenol A degradative bacterium isolated from Japanese farm field.</title>
        <authorList>
            <person name="Murakami M."/>
            <person name="Koh M."/>
            <person name="Koba S."/>
            <person name="Matsumura Y."/>
        </authorList>
    </citation>
    <scope>NUCLEOTIDE SEQUENCE</scope>
    <source>
        <strain evidence="2">AO1</strain>
    </source>
</reference>
<dbReference type="Proteomes" id="UP001059971">
    <property type="component" value="Chromosome 1"/>
</dbReference>
<accession>A0ABN5WEA3</accession>
<gene>
    <name evidence="2" type="ORF">SBA_ch1_27870</name>
</gene>
<proteinExistence type="predicted"/>
<dbReference type="EMBL" id="AP018817">
    <property type="protein sequence ID" value="BBF70587.1"/>
    <property type="molecule type" value="Genomic_DNA"/>
</dbReference>
<feature type="compositionally biased region" description="Basic and acidic residues" evidence="1">
    <location>
        <begin position="12"/>
        <end position="24"/>
    </location>
</feature>
<evidence type="ECO:0000313" key="2">
    <source>
        <dbReference type="EMBL" id="BBF70587.1"/>
    </source>
</evidence>
<sequence>MSGRQSDMVEPLLKDGDALGTDGERHAVVRTDSIENLAGGAHRDGYIVRPKPHDQRRQLVEEKLTERATRE</sequence>
<protein>
    <submittedName>
        <fullName evidence="2">Uncharacterized protein</fullName>
    </submittedName>
</protein>
<feature type="region of interest" description="Disordered" evidence="1">
    <location>
        <begin position="1"/>
        <end position="24"/>
    </location>
</feature>
<feature type="region of interest" description="Disordered" evidence="1">
    <location>
        <begin position="39"/>
        <end position="71"/>
    </location>
</feature>
<evidence type="ECO:0000313" key="3">
    <source>
        <dbReference type="Proteomes" id="UP001059971"/>
    </source>
</evidence>
<name>A0ABN5WEA3_9SPHN</name>
<organism evidence="2 3">
    <name type="scientific">Sphingomonas bisphenolicum</name>
    <dbReference type="NCBI Taxonomy" id="296544"/>
    <lineage>
        <taxon>Bacteria</taxon>
        <taxon>Pseudomonadati</taxon>
        <taxon>Pseudomonadota</taxon>
        <taxon>Alphaproteobacteria</taxon>
        <taxon>Sphingomonadales</taxon>
        <taxon>Sphingomonadaceae</taxon>
        <taxon>Sphingomonas</taxon>
    </lineage>
</organism>